<keyword evidence="1" id="KW-0812">Transmembrane</keyword>
<dbReference type="Proteomes" id="UP000694287">
    <property type="component" value="Unassembled WGS sequence"/>
</dbReference>
<gene>
    <name evidence="2" type="ORF">I4I81_16090</name>
</gene>
<name>A0ABS6UU36_9PSEU</name>
<feature type="transmembrane region" description="Helical" evidence="1">
    <location>
        <begin position="119"/>
        <end position="138"/>
    </location>
</feature>
<keyword evidence="3" id="KW-1185">Reference proteome</keyword>
<dbReference type="RefSeq" id="WP_218602478.1">
    <property type="nucleotide sequence ID" value="NZ_JADQDJ010000066.1"/>
</dbReference>
<keyword evidence="1" id="KW-1133">Transmembrane helix</keyword>
<feature type="transmembrane region" description="Helical" evidence="1">
    <location>
        <begin position="79"/>
        <end position="99"/>
    </location>
</feature>
<evidence type="ECO:0000256" key="1">
    <source>
        <dbReference type="SAM" id="Phobius"/>
    </source>
</evidence>
<reference evidence="2 3" key="1">
    <citation type="submission" date="2020-11" db="EMBL/GenBank/DDBJ databases">
        <title>Pseudonocardia abyssalis sp. nov. and Pseudonocardia oceani sp. nov., description and phylogenomic analysis of two novel actinomycetes isolated from the deep Southern Ocean.</title>
        <authorList>
            <person name="Parra J."/>
        </authorList>
    </citation>
    <scope>NUCLEOTIDE SEQUENCE [LARGE SCALE GENOMIC DNA]</scope>
    <source>
        <strain evidence="2 3">KRD-168</strain>
    </source>
</reference>
<accession>A0ABS6UU36</accession>
<organism evidence="2 3">
    <name type="scientific">Pseudonocardia abyssalis</name>
    <dbReference type="NCBI Taxonomy" id="2792008"/>
    <lineage>
        <taxon>Bacteria</taxon>
        <taxon>Bacillati</taxon>
        <taxon>Actinomycetota</taxon>
        <taxon>Actinomycetes</taxon>
        <taxon>Pseudonocardiales</taxon>
        <taxon>Pseudonocardiaceae</taxon>
        <taxon>Pseudonocardia</taxon>
    </lineage>
</organism>
<sequence>MSGPLRGYRRHRHCDDPHCDDSHCDDSHCDDSHCDDPRGHDRRADGPIVWLELVWLFLVVINPFLTRVLTEGRADLVRFAPYAVAQAVQLGTFAVLVAVVSRRGWFAPGTPTGLTHRGWMGSLIPASGFVLSLPAFPASVSGRSRCGRCCRSSAAGS</sequence>
<protein>
    <submittedName>
        <fullName evidence="2">Uncharacterized protein</fullName>
    </submittedName>
</protein>
<feature type="transmembrane region" description="Helical" evidence="1">
    <location>
        <begin position="48"/>
        <end position="67"/>
    </location>
</feature>
<dbReference type="EMBL" id="JADQDK010000001">
    <property type="protein sequence ID" value="MBW0135766.1"/>
    <property type="molecule type" value="Genomic_DNA"/>
</dbReference>
<keyword evidence="1" id="KW-0472">Membrane</keyword>
<proteinExistence type="predicted"/>
<evidence type="ECO:0000313" key="2">
    <source>
        <dbReference type="EMBL" id="MBW0135766.1"/>
    </source>
</evidence>
<comment type="caution">
    <text evidence="2">The sequence shown here is derived from an EMBL/GenBank/DDBJ whole genome shotgun (WGS) entry which is preliminary data.</text>
</comment>
<evidence type="ECO:0000313" key="3">
    <source>
        <dbReference type="Proteomes" id="UP000694287"/>
    </source>
</evidence>